<reference evidence="23" key="1">
    <citation type="submission" date="2023-12" db="EMBL/GenBank/DDBJ databases">
        <title>Genome assembly of Anisodus tanguticus.</title>
        <authorList>
            <person name="Wang Y.-J."/>
        </authorList>
    </citation>
    <scope>NUCLEOTIDE SEQUENCE</scope>
    <source>
        <strain evidence="23">KB-2021</strain>
        <tissue evidence="23">Leaf</tissue>
    </source>
</reference>
<evidence type="ECO:0000256" key="16">
    <source>
        <dbReference type="ARBA" id="ARBA00047899"/>
    </source>
</evidence>
<evidence type="ECO:0000313" key="24">
    <source>
        <dbReference type="Proteomes" id="UP001291623"/>
    </source>
</evidence>
<dbReference type="PROSITE" id="PS00108">
    <property type="entry name" value="PROTEIN_KINASE_ST"/>
    <property type="match status" value="1"/>
</dbReference>
<dbReference type="PROSITE" id="PS50011">
    <property type="entry name" value="PROTEIN_KINASE_DOM"/>
    <property type="match status" value="1"/>
</dbReference>
<evidence type="ECO:0000256" key="2">
    <source>
        <dbReference type="ARBA" id="ARBA00012513"/>
    </source>
</evidence>
<gene>
    <name evidence="23" type="ORF">RND71_021637</name>
</gene>
<dbReference type="SUPFAM" id="SSF56112">
    <property type="entry name" value="Protein kinase-like (PK-like)"/>
    <property type="match status" value="1"/>
</dbReference>
<dbReference type="GO" id="GO:0004674">
    <property type="term" value="F:protein serine/threonine kinase activity"/>
    <property type="evidence" value="ECO:0007669"/>
    <property type="project" value="UniProtKB-KW"/>
</dbReference>
<evidence type="ECO:0000256" key="17">
    <source>
        <dbReference type="ARBA" id="ARBA00048679"/>
    </source>
</evidence>
<keyword evidence="14" id="KW-0675">Receptor</keyword>
<evidence type="ECO:0000256" key="9">
    <source>
        <dbReference type="ARBA" id="ARBA00022741"/>
    </source>
</evidence>
<dbReference type="FunFam" id="3.30.200.20:FF:000214">
    <property type="entry name" value="WAK1-OsWAK receptor-like cytoplasmic kinase (OsWAK-RLCK)"/>
    <property type="match status" value="1"/>
</dbReference>
<dbReference type="Pfam" id="PF00069">
    <property type="entry name" value="Pkinase"/>
    <property type="match status" value="1"/>
</dbReference>
<evidence type="ECO:0000256" key="13">
    <source>
        <dbReference type="ARBA" id="ARBA00023136"/>
    </source>
</evidence>
<evidence type="ECO:0000256" key="8">
    <source>
        <dbReference type="ARBA" id="ARBA00022729"/>
    </source>
</evidence>
<dbReference type="GO" id="GO:0005524">
    <property type="term" value="F:ATP binding"/>
    <property type="evidence" value="ECO:0007669"/>
    <property type="project" value="UniProtKB-UniRule"/>
</dbReference>
<dbReference type="PANTHER" id="PTHR46008:SF54">
    <property type="entry name" value="LEAF RUST 10 DISEASE-RESISTANCE LOCUS RECEPTOR-LIKE PROTEIN KINASE-LIKE 1.2 ISOFORM X1"/>
    <property type="match status" value="1"/>
</dbReference>
<keyword evidence="11 18" id="KW-0067">ATP-binding</keyword>
<evidence type="ECO:0000313" key="23">
    <source>
        <dbReference type="EMBL" id="KAK4359408.1"/>
    </source>
</evidence>
<dbReference type="PANTHER" id="PTHR46008">
    <property type="entry name" value="LEAF RUST 10 DISEASE-RESISTANCE LOCUS RECEPTOR-LIKE PROTEIN KINASE-LIKE 1.4"/>
    <property type="match status" value="1"/>
</dbReference>
<evidence type="ECO:0000256" key="1">
    <source>
        <dbReference type="ARBA" id="ARBA00004251"/>
    </source>
</evidence>
<feature type="signal peptide" evidence="21">
    <location>
        <begin position="1"/>
        <end position="24"/>
    </location>
</feature>
<evidence type="ECO:0000256" key="21">
    <source>
        <dbReference type="SAM" id="SignalP"/>
    </source>
</evidence>
<feature type="region of interest" description="Disordered" evidence="19">
    <location>
        <begin position="788"/>
        <end position="832"/>
    </location>
</feature>
<keyword evidence="3" id="KW-1003">Cell membrane</keyword>
<accession>A0AAE1V7G9</accession>
<dbReference type="Pfam" id="PF14380">
    <property type="entry name" value="WAK_assoc"/>
    <property type="match status" value="2"/>
</dbReference>
<dbReference type="PROSITE" id="PS00107">
    <property type="entry name" value="PROTEIN_KINASE_ATP"/>
    <property type="match status" value="1"/>
</dbReference>
<keyword evidence="15" id="KW-0325">Glycoprotein</keyword>
<feature type="compositionally biased region" description="Polar residues" evidence="19">
    <location>
        <begin position="804"/>
        <end position="832"/>
    </location>
</feature>
<evidence type="ECO:0000256" key="6">
    <source>
        <dbReference type="ARBA" id="ARBA00022679"/>
    </source>
</evidence>
<comment type="catalytic activity">
    <reaction evidence="16">
        <text>L-threonyl-[protein] + ATP = O-phospho-L-threonyl-[protein] + ADP + H(+)</text>
        <dbReference type="Rhea" id="RHEA:46608"/>
        <dbReference type="Rhea" id="RHEA-COMP:11060"/>
        <dbReference type="Rhea" id="RHEA-COMP:11605"/>
        <dbReference type="ChEBI" id="CHEBI:15378"/>
        <dbReference type="ChEBI" id="CHEBI:30013"/>
        <dbReference type="ChEBI" id="CHEBI:30616"/>
        <dbReference type="ChEBI" id="CHEBI:61977"/>
        <dbReference type="ChEBI" id="CHEBI:456216"/>
        <dbReference type="EC" id="2.7.11.1"/>
    </reaction>
</comment>
<evidence type="ECO:0000256" key="3">
    <source>
        <dbReference type="ARBA" id="ARBA00022475"/>
    </source>
</evidence>
<dbReference type="InterPro" id="IPR008271">
    <property type="entry name" value="Ser/Thr_kinase_AS"/>
</dbReference>
<protein>
    <recommendedName>
        <fullName evidence="2">non-specific serine/threonine protein kinase</fullName>
        <ecNumber evidence="2">2.7.11.1</ecNumber>
    </recommendedName>
</protein>
<keyword evidence="12 20" id="KW-1133">Transmembrane helix</keyword>
<name>A0AAE1V7G9_9SOLA</name>
<keyword evidence="24" id="KW-1185">Reference proteome</keyword>
<evidence type="ECO:0000256" key="12">
    <source>
        <dbReference type="ARBA" id="ARBA00022989"/>
    </source>
</evidence>
<comment type="catalytic activity">
    <reaction evidence="17">
        <text>L-seryl-[protein] + ATP = O-phospho-L-seryl-[protein] + ADP + H(+)</text>
        <dbReference type="Rhea" id="RHEA:17989"/>
        <dbReference type="Rhea" id="RHEA-COMP:9863"/>
        <dbReference type="Rhea" id="RHEA-COMP:11604"/>
        <dbReference type="ChEBI" id="CHEBI:15378"/>
        <dbReference type="ChEBI" id="CHEBI:29999"/>
        <dbReference type="ChEBI" id="CHEBI:30616"/>
        <dbReference type="ChEBI" id="CHEBI:83421"/>
        <dbReference type="ChEBI" id="CHEBI:456216"/>
        <dbReference type="EC" id="2.7.11.1"/>
    </reaction>
</comment>
<keyword evidence="13 20" id="KW-0472">Membrane</keyword>
<evidence type="ECO:0000256" key="18">
    <source>
        <dbReference type="PROSITE-ProRule" id="PRU10141"/>
    </source>
</evidence>
<feature type="binding site" evidence="18">
    <location>
        <position position="536"/>
    </location>
    <ligand>
        <name>ATP</name>
        <dbReference type="ChEBI" id="CHEBI:30616"/>
    </ligand>
</feature>
<dbReference type="GO" id="GO:0030247">
    <property type="term" value="F:polysaccharide binding"/>
    <property type="evidence" value="ECO:0007669"/>
    <property type="project" value="InterPro"/>
</dbReference>
<evidence type="ECO:0000256" key="7">
    <source>
        <dbReference type="ARBA" id="ARBA00022692"/>
    </source>
</evidence>
<dbReference type="EC" id="2.7.11.1" evidence="2"/>
<dbReference type="InterPro" id="IPR025287">
    <property type="entry name" value="WAK_GUB"/>
</dbReference>
<feature type="transmembrane region" description="Helical" evidence="20">
    <location>
        <begin position="435"/>
        <end position="456"/>
    </location>
</feature>
<dbReference type="AlphaFoldDB" id="A0AAE1V7G9"/>
<evidence type="ECO:0000259" key="22">
    <source>
        <dbReference type="PROSITE" id="PS50011"/>
    </source>
</evidence>
<sequence>MCPSQLFSFFFVSLFSFFINSSRADNNTSYANCPSSICNDRVNISYPFWRLDSHNPTSPQYCGYPGFGINCSQNDAILYISNDSFFVREIDYSTHSLSLVDIDALDSERCPRAHHNLTLDDDSPLKYSELDMNISFYYNCTGSRLDSALSLNCLTSGGKRSYFYAEDHEREDLINWYGICEKKVVVPVRKSVWNGRLSAAAAMVEGFVLNWENATDCGKCEASDGRCGYNNSTHESLCFCKNGTVKFDDCNKDDTISIYLNSSACITQSCDVFDDNRRPVPRHNFSIRGTPFSLGPNSADFFFYDCTQPYERETYDVNCARNATHHSFAVFHTELLEHYNYSVESCQDPVYALVEADYLDRLLKMNYTQVLQKGFFLQWDGTNCRHCQNSGGHCGAQSKEFLCICNMTKPNQEHVFMLITCHVFLSGRKRIGLKVSIGVGAAAFTALMAGVFFLIYRRKQNRHYAGSSLFTRSILSYPSSPKDLEKDNIAIKVHLFDYDELVEATNNFDSKKELGDGGYGTVYKGKLRDGRVVAVKRLYENNCKRVEQFMNEIDILTRLHHPNLVTLYGCTSRHSRELLLVYEYIPNGTVADHLHGGDSTPGSLSWNTRMKIAIETANALAYLHASDVIHRDVKTNNILLDNNFCVKVADFGLSRLFPTDVTHVSTAPQGTPGYVDPEYHECYQLTDKSDVYSFAVVLIELISSLPAVDICRHRHEINLSNMAINKIQGNALHELVDSNLGFDTDDKVRSTTTAVAELAFQCLQSDGDMRPSMQEVVEALLRIQRMNKTGKTEKGCPDDDDSGLSKNNTSLVSPDSVTAKWSSSSTTLHGST</sequence>
<organism evidence="23 24">
    <name type="scientific">Anisodus tanguticus</name>
    <dbReference type="NCBI Taxonomy" id="243964"/>
    <lineage>
        <taxon>Eukaryota</taxon>
        <taxon>Viridiplantae</taxon>
        <taxon>Streptophyta</taxon>
        <taxon>Embryophyta</taxon>
        <taxon>Tracheophyta</taxon>
        <taxon>Spermatophyta</taxon>
        <taxon>Magnoliopsida</taxon>
        <taxon>eudicotyledons</taxon>
        <taxon>Gunneridae</taxon>
        <taxon>Pentapetalae</taxon>
        <taxon>asterids</taxon>
        <taxon>lamiids</taxon>
        <taxon>Solanales</taxon>
        <taxon>Solanaceae</taxon>
        <taxon>Solanoideae</taxon>
        <taxon>Hyoscyameae</taxon>
        <taxon>Anisodus</taxon>
    </lineage>
</organism>
<evidence type="ECO:0000256" key="11">
    <source>
        <dbReference type="ARBA" id="ARBA00022840"/>
    </source>
</evidence>
<dbReference type="Proteomes" id="UP001291623">
    <property type="component" value="Unassembled WGS sequence"/>
</dbReference>
<dbReference type="Pfam" id="PF13947">
    <property type="entry name" value="GUB_WAK_bind"/>
    <property type="match status" value="1"/>
</dbReference>
<dbReference type="GO" id="GO:0005886">
    <property type="term" value="C:plasma membrane"/>
    <property type="evidence" value="ECO:0007669"/>
    <property type="project" value="UniProtKB-SubCell"/>
</dbReference>
<dbReference type="EMBL" id="JAVYJV010000011">
    <property type="protein sequence ID" value="KAK4359408.1"/>
    <property type="molecule type" value="Genomic_DNA"/>
</dbReference>
<dbReference type="FunFam" id="1.10.510.10:FF:000161">
    <property type="entry name" value="Wall-associated receptor kinase-like 20"/>
    <property type="match status" value="1"/>
</dbReference>
<dbReference type="InterPro" id="IPR000719">
    <property type="entry name" value="Prot_kinase_dom"/>
</dbReference>
<dbReference type="InterPro" id="IPR032872">
    <property type="entry name" value="WAK_assoc_C"/>
</dbReference>
<evidence type="ECO:0000256" key="10">
    <source>
        <dbReference type="ARBA" id="ARBA00022777"/>
    </source>
</evidence>
<keyword evidence="8 21" id="KW-0732">Signal</keyword>
<evidence type="ECO:0000256" key="4">
    <source>
        <dbReference type="ARBA" id="ARBA00022527"/>
    </source>
</evidence>
<keyword evidence="10" id="KW-0418">Kinase</keyword>
<comment type="subcellular location">
    <subcellularLocation>
        <location evidence="1">Cell membrane</location>
        <topology evidence="1">Single-pass type I membrane protein</topology>
    </subcellularLocation>
</comment>
<keyword evidence="9 18" id="KW-0547">Nucleotide-binding</keyword>
<feature type="chain" id="PRO_5041943691" description="non-specific serine/threonine protein kinase" evidence="21">
    <location>
        <begin position="25"/>
        <end position="832"/>
    </location>
</feature>
<dbReference type="Gene3D" id="1.10.510.10">
    <property type="entry name" value="Transferase(Phosphotransferase) domain 1"/>
    <property type="match status" value="1"/>
</dbReference>
<evidence type="ECO:0000256" key="5">
    <source>
        <dbReference type="ARBA" id="ARBA00022553"/>
    </source>
</evidence>
<dbReference type="InterPro" id="IPR011009">
    <property type="entry name" value="Kinase-like_dom_sf"/>
</dbReference>
<evidence type="ECO:0000256" key="15">
    <source>
        <dbReference type="ARBA" id="ARBA00023180"/>
    </source>
</evidence>
<keyword evidence="6" id="KW-0808">Transferase</keyword>
<comment type="caution">
    <text evidence="23">The sequence shown here is derived from an EMBL/GenBank/DDBJ whole genome shotgun (WGS) entry which is preliminary data.</text>
</comment>
<proteinExistence type="predicted"/>
<dbReference type="SMART" id="SM00220">
    <property type="entry name" value="S_TKc"/>
    <property type="match status" value="1"/>
</dbReference>
<keyword evidence="4" id="KW-0723">Serine/threonine-protein kinase</keyword>
<feature type="domain" description="Protein kinase" evidence="22">
    <location>
        <begin position="508"/>
        <end position="783"/>
    </location>
</feature>
<keyword evidence="7 20" id="KW-0812">Transmembrane</keyword>
<evidence type="ECO:0000256" key="14">
    <source>
        <dbReference type="ARBA" id="ARBA00023170"/>
    </source>
</evidence>
<evidence type="ECO:0000256" key="20">
    <source>
        <dbReference type="SAM" id="Phobius"/>
    </source>
</evidence>
<evidence type="ECO:0000256" key="19">
    <source>
        <dbReference type="SAM" id="MobiDB-lite"/>
    </source>
</evidence>
<dbReference type="InterPro" id="IPR017441">
    <property type="entry name" value="Protein_kinase_ATP_BS"/>
</dbReference>
<keyword evidence="5" id="KW-0597">Phosphoprotein</keyword>
<dbReference type="Gene3D" id="3.30.200.20">
    <property type="entry name" value="Phosphorylase Kinase, domain 1"/>
    <property type="match status" value="1"/>
</dbReference>